<dbReference type="GO" id="GO:0005634">
    <property type="term" value="C:nucleus"/>
    <property type="evidence" value="ECO:0007669"/>
    <property type="project" value="UniProtKB-SubCell"/>
</dbReference>
<evidence type="ECO:0000256" key="7">
    <source>
        <dbReference type="ARBA" id="ARBA00022679"/>
    </source>
</evidence>
<keyword evidence="7 14" id="KW-0808">Transferase</keyword>
<evidence type="ECO:0000313" key="15">
    <source>
        <dbReference type="Proteomes" id="UP001199106"/>
    </source>
</evidence>
<dbReference type="GO" id="GO:1990189">
    <property type="term" value="F:protein N-terminal-serine acetyltransferase activity"/>
    <property type="evidence" value="ECO:0007669"/>
    <property type="project" value="UniProtKB-EC"/>
</dbReference>
<evidence type="ECO:0000313" key="14">
    <source>
        <dbReference type="EMBL" id="KAG9196643.1"/>
    </source>
</evidence>
<comment type="catalytic activity">
    <reaction evidence="11">
        <text>N-terminal L-seryl-[histone H4] + acetyl-CoA = N-terminal N(alpha)-acetyl-L-seryl-[histone H4] + CoA + H(+)</text>
        <dbReference type="Rhea" id="RHEA:50596"/>
        <dbReference type="Rhea" id="RHEA-COMP:12740"/>
        <dbReference type="Rhea" id="RHEA-COMP:12743"/>
        <dbReference type="ChEBI" id="CHEBI:15378"/>
        <dbReference type="ChEBI" id="CHEBI:57287"/>
        <dbReference type="ChEBI" id="CHEBI:57288"/>
        <dbReference type="ChEBI" id="CHEBI:64738"/>
        <dbReference type="ChEBI" id="CHEBI:83690"/>
        <dbReference type="EC" id="2.3.1.257"/>
    </reaction>
</comment>
<evidence type="ECO:0000256" key="9">
    <source>
        <dbReference type="ARBA" id="ARBA00023315"/>
    </source>
</evidence>
<feature type="compositionally biased region" description="Low complexity" evidence="12">
    <location>
        <begin position="1"/>
        <end position="17"/>
    </location>
</feature>
<dbReference type="GO" id="GO:0005737">
    <property type="term" value="C:cytoplasm"/>
    <property type="evidence" value="ECO:0007669"/>
    <property type="project" value="UniProtKB-SubCell"/>
</dbReference>
<dbReference type="EC" id="2.3.1.257" evidence="4"/>
<evidence type="ECO:0000256" key="4">
    <source>
        <dbReference type="ARBA" id="ARBA00012950"/>
    </source>
</evidence>
<evidence type="ECO:0000256" key="2">
    <source>
        <dbReference type="ARBA" id="ARBA00004496"/>
    </source>
</evidence>
<dbReference type="PANTHER" id="PTHR20531:SF1">
    <property type="entry name" value="N-ALPHA-ACETYLTRANSFERASE 40"/>
    <property type="match status" value="1"/>
</dbReference>
<evidence type="ECO:0000256" key="12">
    <source>
        <dbReference type="SAM" id="MobiDB-lite"/>
    </source>
</evidence>
<gene>
    <name evidence="14" type="ORF">G6011_01764</name>
</gene>
<organism evidence="14 15">
    <name type="scientific">Alternaria panax</name>
    <dbReference type="NCBI Taxonomy" id="48097"/>
    <lineage>
        <taxon>Eukaryota</taxon>
        <taxon>Fungi</taxon>
        <taxon>Dikarya</taxon>
        <taxon>Ascomycota</taxon>
        <taxon>Pezizomycotina</taxon>
        <taxon>Dothideomycetes</taxon>
        <taxon>Pleosporomycetidae</taxon>
        <taxon>Pleosporales</taxon>
        <taxon>Pleosporineae</taxon>
        <taxon>Pleosporaceae</taxon>
        <taxon>Alternaria</taxon>
        <taxon>Alternaria sect. Panax</taxon>
    </lineage>
</organism>
<proteinExistence type="inferred from homology"/>
<dbReference type="InterPro" id="IPR039949">
    <property type="entry name" value="NAA40"/>
</dbReference>
<comment type="subcellular location">
    <subcellularLocation>
        <location evidence="2">Cytoplasm</location>
    </subcellularLocation>
    <subcellularLocation>
        <location evidence="1">Nucleus</location>
    </subcellularLocation>
</comment>
<keyword evidence="8" id="KW-0539">Nucleus</keyword>
<dbReference type="SUPFAM" id="SSF55729">
    <property type="entry name" value="Acyl-CoA N-acyltransferases (Nat)"/>
    <property type="match status" value="1"/>
</dbReference>
<dbReference type="GO" id="GO:0010485">
    <property type="term" value="F:histone H4 acetyltransferase activity"/>
    <property type="evidence" value="ECO:0007669"/>
    <property type="project" value="InterPro"/>
</dbReference>
<dbReference type="PROSITE" id="PS51186">
    <property type="entry name" value="GNAT"/>
    <property type="match status" value="1"/>
</dbReference>
<dbReference type="CDD" id="cd04301">
    <property type="entry name" value="NAT_SF"/>
    <property type="match status" value="1"/>
</dbReference>
<dbReference type="PANTHER" id="PTHR20531">
    <property type="entry name" value="N-ALPHA-ACETYLTRANSFERASE 40"/>
    <property type="match status" value="1"/>
</dbReference>
<dbReference type="AlphaFoldDB" id="A0AAD4NW35"/>
<keyword evidence="9 14" id="KW-0012">Acyltransferase</keyword>
<comment type="caution">
    <text evidence="14">The sequence shown here is derived from an EMBL/GenBank/DDBJ whole genome shotgun (WGS) entry which is preliminary data.</text>
</comment>
<comment type="catalytic activity">
    <reaction evidence="10">
        <text>N-terminal L-seryl-[histone H2A] + acetyl-CoA = N-terminal N(alpha)-acetyl-L-seryl-[histone H2A] + CoA + H(+)</text>
        <dbReference type="Rhea" id="RHEA:50600"/>
        <dbReference type="Rhea" id="RHEA-COMP:12742"/>
        <dbReference type="Rhea" id="RHEA-COMP:12744"/>
        <dbReference type="ChEBI" id="CHEBI:15378"/>
        <dbReference type="ChEBI" id="CHEBI:57287"/>
        <dbReference type="ChEBI" id="CHEBI:57288"/>
        <dbReference type="ChEBI" id="CHEBI:64738"/>
        <dbReference type="ChEBI" id="CHEBI:83690"/>
        <dbReference type="EC" id="2.3.1.257"/>
    </reaction>
</comment>
<evidence type="ECO:0000256" key="3">
    <source>
        <dbReference type="ARBA" id="ARBA00008870"/>
    </source>
</evidence>
<dbReference type="GO" id="GO:0043998">
    <property type="term" value="F:histone H2A acetyltransferase activity"/>
    <property type="evidence" value="ECO:0007669"/>
    <property type="project" value="InterPro"/>
</dbReference>
<dbReference type="InterPro" id="IPR016181">
    <property type="entry name" value="Acyl_CoA_acyltransferase"/>
</dbReference>
<evidence type="ECO:0000256" key="6">
    <source>
        <dbReference type="ARBA" id="ARBA00022490"/>
    </source>
</evidence>
<sequence>MPNHAAHASTPSSAALSSPPPSTRRPQRELPDMDVCQGQQHSPDLAKQPTHVVARVQAVQALLREDAYLSAYGAPHLPCPLSFEFVASALDLSKGELETCLSLVSKTSAHDYRASSVGWDPRKKREEMLDGDMMYLLVRQRPADRSGQSSTQDTQEMKKLRTGTHWTQPSSHDCILGFTSFMFTQDDPPHQDRHVLYIYEIHLEEQLRGQGLGPCLVRFVENAARACQIRKTMLTVFTANARAKSMYESLGYTRDDASPNDRVTRNRVIQADYLIMSKSID</sequence>
<accession>A0AAD4NW35</accession>
<dbReference type="EMBL" id="JAANER010000001">
    <property type="protein sequence ID" value="KAG9196643.1"/>
    <property type="molecule type" value="Genomic_DNA"/>
</dbReference>
<keyword evidence="6" id="KW-0963">Cytoplasm</keyword>
<dbReference type="InterPro" id="IPR000182">
    <property type="entry name" value="GNAT_dom"/>
</dbReference>
<evidence type="ECO:0000256" key="5">
    <source>
        <dbReference type="ARBA" id="ARBA00015043"/>
    </source>
</evidence>
<comment type="similarity">
    <text evidence="3">Belongs to the acetyltransferase family. NAA40 subfamily.</text>
</comment>
<evidence type="ECO:0000256" key="10">
    <source>
        <dbReference type="ARBA" id="ARBA00047821"/>
    </source>
</evidence>
<dbReference type="Gene3D" id="3.40.630.30">
    <property type="match status" value="1"/>
</dbReference>
<name>A0AAD4NW35_9PLEO</name>
<protein>
    <recommendedName>
        <fullName evidence="5">N-alpha-acetyltransferase 40</fullName>
        <ecNumber evidence="4">2.3.1.257</ecNumber>
    </recommendedName>
</protein>
<keyword evidence="15" id="KW-1185">Reference proteome</keyword>
<feature type="domain" description="N-acetyltransferase" evidence="13">
    <location>
        <begin position="121"/>
        <end position="281"/>
    </location>
</feature>
<evidence type="ECO:0000256" key="11">
    <source>
        <dbReference type="ARBA" id="ARBA00049524"/>
    </source>
</evidence>
<dbReference type="Proteomes" id="UP001199106">
    <property type="component" value="Unassembled WGS sequence"/>
</dbReference>
<feature type="region of interest" description="Disordered" evidence="12">
    <location>
        <begin position="1"/>
        <end position="29"/>
    </location>
</feature>
<reference evidence="14" key="1">
    <citation type="submission" date="2021-07" db="EMBL/GenBank/DDBJ databases">
        <title>Genome Resource of American Ginseng Black Spot Pathogen Alternaria panax.</title>
        <authorList>
            <person name="Qiu C."/>
            <person name="Wang W."/>
            <person name="Liu Z."/>
        </authorList>
    </citation>
    <scope>NUCLEOTIDE SEQUENCE</scope>
    <source>
        <strain evidence="14">BNCC115425</strain>
    </source>
</reference>
<evidence type="ECO:0000259" key="13">
    <source>
        <dbReference type="PROSITE" id="PS51186"/>
    </source>
</evidence>
<dbReference type="Pfam" id="PF00583">
    <property type="entry name" value="Acetyltransf_1"/>
    <property type="match status" value="1"/>
</dbReference>
<evidence type="ECO:0000256" key="1">
    <source>
        <dbReference type="ARBA" id="ARBA00004123"/>
    </source>
</evidence>
<evidence type="ECO:0000256" key="8">
    <source>
        <dbReference type="ARBA" id="ARBA00023242"/>
    </source>
</evidence>